<reference evidence="3 4" key="1">
    <citation type="submission" date="2020-12" db="EMBL/GenBank/DDBJ databases">
        <title>Concerted genomic and epigenomic changes stabilize Arabidopsis allopolyploids.</title>
        <authorList>
            <person name="Chen Z."/>
        </authorList>
    </citation>
    <scope>NUCLEOTIDE SEQUENCE [LARGE SCALE GENOMIC DNA]</scope>
    <source>
        <strain evidence="3">As9502</strain>
        <tissue evidence="3">Leaf</tissue>
    </source>
</reference>
<proteinExistence type="predicted"/>
<protein>
    <submittedName>
        <fullName evidence="3">Retrotransposon gag domain</fullName>
    </submittedName>
</protein>
<evidence type="ECO:0000259" key="2">
    <source>
        <dbReference type="Pfam" id="PF03732"/>
    </source>
</evidence>
<gene>
    <name evidence="3" type="ORF">ISN44_Un109g000170</name>
</gene>
<dbReference type="PANTHER" id="PTHR33067:SF31">
    <property type="entry name" value="RNA-DIRECTED DNA POLYMERASE"/>
    <property type="match status" value="1"/>
</dbReference>
<name>A0A8T1XBY4_ARASU</name>
<dbReference type="EMBL" id="JAEFBJ010000109">
    <property type="protein sequence ID" value="KAG7530156.1"/>
    <property type="molecule type" value="Genomic_DNA"/>
</dbReference>
<dbReference type="OrthoDB" id="778454at2759"/>
<evidence type="ECO:0000256" key="1">
    <source>
        <dbReference type="SAM" id="MobiDB-lite"/>
    </source>
</evidence>
<dbReference type="Pfam" id="PF03732">
    <property type="entry name" value="Retrotrans_gag"/>
    <property type="match status" value="1"/>
</dbReference>
<keyword evidence="4" id="KW-1185">Reference proteome</keyword>
<evidence type="ECO:0000313" key="4">
    <source>
        <dbReference type="Proteomes" id="UP000694251"/>
    </source>
</evidence>
<dbReference type="CDD" id="cd00303">
    <property type="entry name" value="retropepsin_like"/>
    <property type="match status" value="2"/>
</dbReference>
<dbReference type="AlphaFoldDB" id="A0A8T1XBY4"/>
<dbReference type="InterPro" id="IPR005162">
    <property type="entry name" value="Retrotrans_gag_dom"/>
</dbReference>
<organism evidence="3 4">
    <name type="scientific">Arabidopsis suecica</name>
    <name type="common">Swedish thale-cress</name>
    <name type="synonym">Cardaminopsis suecica</name>
    <dbReference type="NCBI Taxonomy" id="45249"/>
    <lineage>
        <taxon>Eukaryota</taxon>
        <taxon>Viridiplantae</taxon>
        <taxon>Streptophyta</taxon>
        <taxon>Embryophyta</taxon>
        <taxon>Tracheophyta</taxon>
        <taxon>Spermatophyta</taxon>
        <taxon>Magnoliopsida</taxon>
        <taxon>eudicotyledons</taxon>
        <taxon>Gunneridae</taxon>
        <taxon>Pentapetalae</taxon>
        <taxon>rosids</taxon>
        <taxon>malvids</taxon>
        <taxon>Brassicales</taxon>
        <taxon>Brassicaceae</taxon>
        <taxon>Camelineae</taxon>
        <taxon>Arabidopsis</taxon>
    </lineage>
</organism>
<dbReference type="Proteomes" id="UP000694251">
    <property type="component" value="Unassembled WGS sequence"/>
</dbReference>
<dbReference type="PANTHER" id="PTHR33067">
    <property type="entry name" value="RNA-DIRECTED DNA POLYMERASE-RELATED"/>
    <property type="match status" value="1"/>
</dbReference>
<feature type="region of interest" description="Disordered" evidence="1">
    <location>
        <begin position="38"/>
        <end position="60"/>
    </location>
</feature>
<feature type="compositionally biased region" description="Basic residues" evidence="1">
    <location>
        <begin position="41"/>
        <end position="54"/>
    </location>
</feature>
<evidence type="ECO:0000313" key="3">
    <source>
        <dbReference type="EMBL" id="KAG7530156.1"/>
    </source>
</evidence>
<feature type="region of interest" description="Disordered" evidence="1">
    <location>
        <begin position="791"/>
        <end position="834"/>
    </location>
</feature>
<sequence>MELVSSHAKDMSQSQIEFSEDIMNLVVEDSEIDEDNSLWGKPKRKGSNVFRKPKRKEETTTTYEAELTYLKNRVQYLENESQGNQNLLFNDNIDRIACQKREQKDTDTMTDVVDEQEQPTNIGAGDFPHNHNQRHGIVPPPVQNNNFEIKSGLIAMVQGNKFHGLPMEDPLDHLDEFERLCGLIKINGVSEDGFKLRLFPFSLGDKAHLWEKTLPQNSITTWDDCKKAFLAKFFSNFRTARLRNEISGFTQKQNESFCEAWERFKGYQTKCPHHRFKQASLLSTLYRGVLPKIRILLDTASNRNFLKKDVEERWELVENLLSRMAITMKSMTEQKHVHFISEDEPFPVQEGENDQWAEISYVQNQDGYNKGYNHYRPNPNLSYRSTNVANPQDQVYAQQQQQQNQPKPFVPYNQTKGSFQSSSFKEDINNSSHSLIKDMPLVDCLALIPDEHKYVKDLITERIKEVQGMVVLSHECSAITQQKIVPEKLEDPRSFTLPCSIRQLTFSNCLCDLGASVSIMPLFVARKLGFVQCKPCDLTLILADRTSRRPFGLLEDVQVMMNGVEVPTDFVVLKMDEESKDPLILGRPFYASAGAVIYVKQGNINLNLGEDFKMKFEIRDTMKKPTIEGQSFLVEEMGQLANELLEELTDKDHLQTALTKSNEAGFLSSETLSYEMSIDSHNKVPGSEIFKGVIALEREDVALNEEDSIDTRLECSTKQLKSSMRASNDWLEFKERSKWHDRAIRELTHTVKELKDQVKELHGKANQAPLDIKDVPNDEVIPMRDHTVLQAPARHSSHEPMEHRRKNARTVHSSSKGRIMSGRRTHDHRAPQPAGVAIEHNDEEIAEPHQEPVMHAEDSDVQEGEDSTQIEVFVVEFNHSAGSRHLIQSTSEEKAAIIERMVKRFKPTLLPSHALPWTFRKAWMERYKSIAANQLDEIEAVMPLIEVLNLIPDPHKDVRNLILERIKIYHDSYDECDTSPSRAADKKIVQEKLEDPGSFTLPCSIGELAFSDCLCDLGASVSLMPLSVARRLEFIQYQPCDLTLILADRSSRKPFGMLKDLPVMINGVEVPTDFVVLDMEVEHKDPLILGRPFLASVGEVIDVREGKISLNFGKHIKLQFDEKTSKDYRVIPGEGYETKKVKELKKRSDKQEETIERLAHFVEELRSKLNQMQKEAQPKGGINTFPRKKFTSRWSEEIDYPPEEKEAYFEERGIEYSAADLSREDAEYDDDIREDYADPLYHSFSS</sequence>
<comment type="caution">
    <text evidence="3">The sequence shown here is derived from an EMBL/GenBank/DDBJ whole genome shotgun (WGS) entry which is preliminary data.</text>
</comment>
<accession>A0A8T1XBY4</accession>
<feature type="domain" description="Retrotransposon gag" evidence="2">
    <location>
        <begin position="197"/>
        <end position="289"/>
    </location>
</feature>